<keyword evidence="3" id="KW-0804">Transcription</keyword>
<dbReference type="InterPro" id="IPR039422">
    <property type="entry name" value="MarR/SlyA-like"/>
</dbReference>
<dbReference type="SMART" id="SM00347">
    <property type="entry name" value="HTH_MARR"/>
    <property type="match status" value="1"/>
</dbReference>
<evidence type="ECO:0000256" key="3">
    <source>
        <dbReference type="ARBA" id="ARBA00023163"/>
    </source>
</evidence>
<protein>
    <recommendedName>
        <fullName evidence="4">HTH marR-type domain-containing protein</fullName>
    </recommendedName>
</protein>
<evidence type="ECO:0000313" key="6">
    <source>
        <dbReference type="Proteomes" id="UP000789707"/>
    </source>
</evidence>
<reference evidence="5 6" key="1">
    <citation type="submission" date="2021-11" db="EMBL/GenBank/DDBJ databases">
        <authorList>
            <person name="Depoorter E."/>
        </authorList>
    </citation>
    <scope>NUCLEOTIDE SEQUENCE [LARGE SCALE GENOMIC DNA]</scope>
    <source>
        <strain evidence="5 6">LMG 24289</strain>
    </source>
</reference>
<proteinExistence type="predicted"/>
<dbReference type="PROSITE" id="PS01117">
    <property type="entry name" value="HTH_MARR_1"/>
    <property type="match status" value="1"/>
</dbReference>
<evidence type="ECO:0000256" key="2">
    <source>
        <dbReference type="ARBA" id="ARBA00023125"/>
    </source>
</evidence>
<keyword evidence="2" id="KW-0238">DNA-binding</keyword>
<dbReference type="InterPro" id="IPR036390">
    <property type="entry name" value="WH_DNA-bd_sf"/>
</dbReference>
<accession>A0ABM8Z629</accession>
<dbReference type="SUPFAM" id="SSF46785">
    <property type="entry name" value="Winged helix' DNA-binding domain"/>
    <property type="match status" value="1"/>
</dbReference>
<comment type="caution">
    <text evidence="5">The sequence shown here is derived from an EMBL/GenBank/DDBJ whole genome shotgun (WGS) entry which is preliminary data.</text>
</comment>
<dbReference type="InterPro" id="IPR000835">
    <property type="entry name" value="HTH_MarR-typ"/>
</dbReference>
<evidence type="ECO:0000313" key="5">
    <source>
        <dbReference type="EMBL" id="CAH0416844.1"/>
    </source>
</evidence>
<name>A0ABM8Z629_9LACO</name>
<dbReference type="Pfam" id="PF12802">
    <property type="entry name" value="MarR_2"/>
    <property type="match status" value="1"/>
</dbReference>
<dbReference type="Gene3D" id="1.10.10.10">
    <property type="entry name" value="Winged helix-like DNA-binding domain superfamily/Winged helix DNA-binding domain"/>
    <property type="match status" value="1"/>
</dbReference>
<dbReference type="PANTHER" id="PTHR33164">
    <property type="entry name" value="TRANSCRIPTIONAL REGULATOR, MARR FAMILY"/>
    <property type="match status" value="1"/>
</dbReference>
<keyword evidence="6" id="KW-1185">Reference proteome</keyword>
<keyword evidence="1" id="KW-0805">Transcription regulation</keyword>
<dbReference type="EMBL" id="CAKKNS010000004">
    <property type="protein sequence ID" value="CAH0416844.1"/>
    <property type="molecule type" value="Genomic_DNA"/>
</dbReference>
<dbReference type="RefSeq" id="WP_230096881.1">
    <property type="nucleotide sequence ID" value="NZ_CAKKNS010000004.1"/>
</dbReference>
<organism evidence="5 6">
    <name type="scientific">Periweissella fabaria</name>
    <dbReference type="NCBI Taxonomy" id="546157"/>
    <lineage>
        <taxon>Bacteria</taxon>
        <taxon>Bacillati</taxon>
        <taxon>Bacillota</taxon>
        <taxon>Bacilli</taxon>
        <taxon>Lactobacillales</taxon>
        <taxon>Lactobacillaceae</taxon>
        <taxon>Periweissella</taxon>
    </lineage>
</organism>
<dbReference type="PANTHER" id="PTHR33164:SF57">
    <property type="entry name" value="MARR-FAMILY TRANSCRIPTIONAL REGULATOR"/>
    <property type="match status" value="1"/>
</dbReference>
<gene>
    <name evidence="5" type="ORF">WFA24289_01157</name>
</gene>
<dbReference type="InterPro" id="IPR036388">
    <property type="entry name" value="WH-like_DNA-bd_sf"/>
</dbReference>
<sequence>MTPKNNLATIFFAYHEFAEVADFAAFNLNKNQHRILFLAELVPGLTIKQLLETLRISKQAFNVLFRNLADRDLVYLTPDPQDKRSKVINLTPAGLTMITEINRGQAAVIDGILTENDGDWGPALQQLASMYLNHMQK</sequence>
<dbReference type="Proteomes" id="UP000789707">
    <property type="component" value="Unassembled WGS sequence"/>
</dbReference>
<evidence type="ECO:0000259" key="4">
    <source>
        <dbReference type="PROSITE" id="PS50995"/>
    </source>
</evidence>
<evidence type="ECO:0000256" key="1">
    <source>
        <dbReference type="ARBA" id="ARBA00023015"/>
    </source>
</evidence>
<dbReference type="PROSITE" id="PS50995">
    <property type="entry name" value="HTH_MARR_2"/>
    <property type="match status" value="1"/>
</dbReference>
<feature type="domain" description="HTH marR-type" evidence="4">
    <location>
        <begin position="1"/>
        <end position="136"/>
    </location>
</feature>
<dbReference type="InterPro" id="IPR023187">
    <property type="entry name" value="Tscrpt_reg_MarR-type_CS"/>
</dbReference>